<dbReference type="RefSeq" id="XP_016436163.1">
    <property type="nucleotide sequence ID" value="XM_016580677.1"/>
</dbReference>
<dbReference type="Pfam" id="PF14244">
    <property type="entry name" value="Retrotran_gag_3"/>
    <property type="match status" value="1"/>
</dbReference>
<evidence type="ECO:0000313" key="2">
    <source>
        <dbReference type="RefSeq" id="XP_016436163.1"/>
    </source>
</evidence>
<dbReference type="STRING" id="4097.A0A1S3X8U1"/>
<dbReference type="InterPro" id="IPR029472">
    <property type="entry name" value="Copia-like_N"/>
</dbReference>
<dbReference type="OrthoDB" id="1305621at2759"/>
<dbReference type="PaxDb" id="4097-A0A1S3X8U1"/>
<feature type="domain" description="Retrotransposon Copia-like N-terminal" evidence="1">
    <location>
        <begin position="29"/>
        <end position="73"/>
    </location>
</feature>
<protein>
    <recommendedName>
        <fullName evidence="1">Retrotransposon Copia-like N-terminal domain-containing protein</fullName>
    </recommendedName>
</protein>
<name>A0A1S3X8U1_TOBAC</name>
<gene>
    <name evidence="2" type="primary">LOC107762333</name>
</gene>
<dbReference type="AlphaFoldDB" id="A0A1S3X8U1"/>
<sequence>MAIGDEIPAGTSTNSTAKTIDHHHPLFLQPSDIPGSSLISIQLTGSEKYAVWSRSMKIGLIGKSKLGFVDGRYTKDKFDQSLHELWKKCNAIVLSWIMNVVSKELLSGIVYKSSAHKVWTDLKDKYDKVDGSLIFFPHKKITTLSQGISTVSAYFSRLTDLWEEYDALMLCLGCDCPESKSYSEHFEYQRLLQFLMGLDETYAQARSQILMMNPIPSVNKAYSMVVSEESHRNMGKSTQTLDMGDSTALFTNKGGRNTGNTYKPRRNNLFCDYCNYKGHTRETCYKLHGYPNNFKARRKANNFPQRPMVNTTNEGQQYMGKATANAKDTGDNSQHFAGTTKVTTLADKSKGENWIVDSGAINHMVHTRELLDKINTNSLKFDSKVHLPDGTSLNIACTGESRIGECGVIRNDLHNGKVKEIGNELEGLYNLQNKQDKAKAATVQSRDHSIVEEDLGVWHGRLGHAHDKVVKQIPNMKFKVNNDRIKDCTIWPLARQGRLPFPKSTSRSNKPFELIHVD</sequence>
<dbReference type="PANTHER" id="PTHR37610">
    <property type="entry name" value="CCHC-TYPE DOMAIN-CONTAINING PROTEIN"/>
    <property type="match status" value="1"/>
</dbReference>
<dbReference type="KEGG" id="nta:107762333"/>
<organism evidence="2">
    <name type="scientific">Nicotiana tabacum</name>
    <name type="common">Common tobacco</name>
    <dbReference type="NCBI Taxonomy" id="4097"/>
    <lineage>
        <taxon>Eukaryota</taxon>
        <taxon>Viridiplantae</taxon>
        <taxon>Streptophyta</taxon>
        <taxon>Embryophyta</taxon>
        <taxon>Tracheophyta</taxon>
        <taxon>Spermatophyta</taxon>
        <taxon>Magnoliopsida</taxon>
        <taxon>eudicotyledons</taxon>
        <taxon>Gunneridae</taxon>
        <taxon>Pentapetalae</taxon>
        <taxon>asterids</taxon>
        <taxon>lamiids</taxon>
        <taxon>Solanales</taxon>
        <taxon>Solanaceae</taxon>
        <taxon>Nicotianoideae</taxon>
        <taxon>Nicotianeae</taxon>
        <taxon>Nicotiana</taxon>
    </lineage>
</organism>
<dbReference type="PANTHER" id="PTHR37610:SF86">
    <property type="entry name" value="RETROTRANSPOSON COPIA-LIKE N-TERMINAL DOMAIN-CONTAINING PROTEIN"/>
    <property type="match status" value="1"/>
</dbReference>
<feature type="non-terminal residue" evidence="2">
    <location>
        <position position="518"/>
    </location>
</feature>
<reference evidence="2" key="1">
    <citation type="submission" date="2025-08" db="UniProtKB">
        <authorList>
            <consortium name="RefSeq"/>
        </authorList>
    </citation>
    <scope>IDENTIFICATION</scope>
</reference>
<dbReference type="OMA" id="CTIWPLA"/>
<proteinExistence type="predicted"/>
<evidence type="ECO:0000259" key="1">
    <source>
        <dbReference type="Pfam" id="PF14244"/>
    </source>
</evidence>
<accession>A0A1S3X8U1</accession>